<dbReference type="GO" id="GO:0016020">
    <property type="term" value="C:membrane"/>
    <property type="evidence" value="ECO:0007669"/>
    <property type="project" value="UniProtKB-SubCell"/>
</dbReference>
<evidence type="ECO:0000256" key="7">
    <source>
        <dbReference type="SAM" id="MobiDB-lite"/>
    </source>
</evidence>
<comment type="subcellular location">
    <subcellularLocation>
        <location evidence="1">Membrane</location>
        <topology evidence="1">Multi-pass membrane protein</topology>
    </subcellularLocation>
</comment>
<dbReference type="OrthoDB" id="2985014at2759"/>
<protein>
    <submittedName>
        <fullName evidence="10">Sialin</fullName>
    </submittedName>
</protein>
<evidence type="ECO:0000256" key="4">
    <source>
        <dbReference type="ARBA" id="ARBA00022847"/>
    </source>
</evidence>
<gene>
    <name evidence="10" type="ORF">KP79_PYT01701</name>
</gene>
<evidence type="ECO:0000256" key="8">
    <source>
        <dbReference type="SAM" id="Phobius"/>
    </source>
</evidence>
<sequence length="557" mass="61931">MTTSAESPNTSPNGGLARPPINKHILQNQFSVDSVHGGGSTRRRRTTSGGSWHRQSSLSLHHWDSYKVIKTDVDEPLDEHPDIQISHTEVPWWTSHRVRLSFLCFMGFFCLYANRVNLSVAIICMVKQEMTNDTGVNIQKFANDTDHVTIRNYSYTSGLVTQNKSSGNLEVRQVRVCPTSAWSSQSQEGEFEWDKFLRGFLLGAFFWGYTIMQIPAGWLAERYGPRGTVFGGMLLVSTLTLLTPLLARGSPYLLLVGRVLIGVGEAMMYPGAQVLWAKWAPPEERSRLVGFSFGGCQLGNALAFPVASLLCQYGFDGGWPAIFYVLGGMALIWTIVWLVCVRNTPAEKPGISDLEVRYIESSLGYVISPKNSDKKKHPIPWKAMLTSLPVWAILVANFCGNYGAYMLLTQMPTYMKEVLHFDIKSNGVFSMIPYIVFWIFVIIAAFFADFFISKNILSIEWTRKLCGSIGMFVPAIFLIAVGYMDCYHQIEAVALLTLSLAFCGFQFASFFVNHADIAPNYAGTIFGITNTGASVPGILAPYVVSSITQNVSKLNLH</sequence>
<feature type="transmembrane region" description="Helical" evidence="8">
    <location>
        <begin position="383"/>
        <end position="408"/>
    </location>
</feature>
<feature type="transmembrane region" description="Helical" evidence="8">
    <location>
        <begin position="321"/>
        <end position="341"/>
    </location>
</feature>
<dbReference type="FunFam" id="1.20.1250.20:FF:000003">
    <property type="entry name" value="Solute carrier family 17 member 3"/>
    <property type="match status" value="1"/>
</dbReference>
<evidence type="ECO:0000256" key="1">
    <source>
        <dbReference type="ARBA" id="ARBA00004141"/>
    </source>
</evidence>
<dbReference type="GO" id="GO:0015293">
    <property type="term" value="F:symporter activity"/>
    <property type="evidence" value="ECO:0007669"/>
    <property type="project" value="UniProtKB-KW"/>
</dbReference>
<evidence type="ECO:0000259" key="9">
    <source>
        <dbReference type="PROSITE" id="PS50850"/>
    </source>
</evidence>
<name>A0A210Q6L0_MIZYE</name>
<dbReference type="InterPro" id="IPR011701">
    <property type="entry name" value="MFS"/>
</dbReference>
<dbReference type="PROSITE" id="PS50850">
    <property type="entry name" value="MFS"/>
    <property type="match status" value="1"/>
</dbReference>
<feature type="region of interest" description="Disordered" evidence="7">
    <location>
        <begin position="33"/>
        <end position="54"/>
    </location>
</feature>
<accession>A0A210Q6L0</accession>
<feature type="transmembrane region" description="Helical" evidence="8">
    <location>
        <begin position="200"/>
        <end position="220"/>
    </location>
</feature>
<evidence type="ECO:0000313" key="10">
    <source>
        <dbReference type="EMBL" id="OWF44378.1"/>
    </source>
</evidence>
<evidence type="ECO:0000256" key="3">
    <source>
        <dbReference type="ARBA" id="ARBA00022692"/>
    </source>
</evidence>
<evidence type="ECO:0000256" key="5">
    <source>
        <dbReference type="ARBA" id="ARBA00022989"/>
    </source>
</evidence>
<feature type="transmembrane region" description="Helical" evidence="8">
    <location>
        <begin position="465"/>
        <end position="484"/>
    </location>
</feature>
<dbReference type="CDD" id="cd17318">
    <property type="entry name" value="MFS_SLC17"/>
    <property type="match status" value="1"/>
</dbReference>
<dbReference type="PANTHER" id="PTHR11662">
    <property type="entry name" value="SOLUTE CARRIER FAMILY 17"/>
    <property type="match status" value="1"/>
</dbReference>
<evidence type="ECO:0000256" key="2">
    <source>
        <dbReference type="ARBA" id="ARBA00022448"/>
    </source>
</evidence>
<keyword evidence="3 8" id="KW-0812">Transmembrane</keyword>
<dbReference type="Gene3D" id="1.20.1250.20">
    <property type="entry name" value="MFS general substrate transporter like domains"/>
    <property type="match status" value="2"/>
</dbReference>
<keyword evidence="11" id="KW-1185">Reference proteome</keyword>
<feature type="transmembrane region" description="Helical" evidence="8">
    <location>
        <begin position="490"/>
        <end position="512"/>
    </location>
</feature>
<feature type="transmembrane region" description="Helical" evidence="8">
    <location>
        <begin position="428"/>
        <end position="453"/>
    </location>
</feature>
<keyword evidence="4" id="KW-0769">Symport</keyword>
<evidence type="ECO:0000256" key="6">
    <source>
        <dbReference type="ARBA" id="ARBA00023136"/>
    </source>
</evidence>
<organism evidence="10 11">
    <name type="scientific">Mizuhopecten yessoensis</name>
    <name type="common">Japanese scallop</name>
    <name type="synonym">Patinopecten yessoensis</name>
    <dbReference type="NCBI Taxonomy" id="6573"/>
    <lineage>
        <taxon>Eukaryota</taxon>
        <taxon>Metazoa</taxon>
        <taxon>Spiralia</taxon>
        <taxon>Lophotrochozoa</taxon>
        <taxon>Mollusca</taxon>
        <taxon>Bivalvia</taxon>
        <taxon>Autobranchia</taxon>
        <taxon>Pteriomorphia</taxon>
        <taxon>Pectinida</taxon>
        <taxon>Pectinoidea</taxon>
        <taxon>Pectinidae</taxon>
        <taxon>Mizuhopecten</taxon>
    </lineage>
</organism>
<evidence type="ECO:0000313" key="11">
    <source>
        <dbReference type="Proteomes" id="UP000242188"/>
    </source>
</evidence>
<dbReference type="InterPro" id="IPR036259">
    <property type="entry name" value="MFS_trans_sf"/>
</dbReference>
<dbReference type="Proteomes" id="UP000242188">
    <property type="component" value="Unassembled WGS sequence"/>
</dbReference>
<feature type="transmembrane region" description="Helical" evidence="8">
    <location>
        <begin position="227"/>
        <end position="246"/>
    </location>
</feature>
<dbReference type="PANTHER" id="PTHR11662:SF399">
    <property type="entry name" value="FI19708P1-RELATED"/>
    <property type="match status" value="1"/>
</dbReference>
<keyword evidence="6 8" id="KW-0472">Membrane</keyword>
<feature type="domain" description="Major facilitator superfamily (MFS) profile" evidence="9">
    <location>
        <begin position="151"/>
        <end position="557"/>
    </location>
</feature>
<dbReference type="GO" id="GO:0006820">
    <property type="term" value="P:monoatomic anion transport"/>
    <property type="evidence" value="ECO:0007669"/>
    <property type="project" value="TreeGrafter"/>
</dbReference>
<comment type="caution">
    <text evidence="10">The sequence shown here is derived from an EMBL/GenBank/DDBJ whole genome shotgun (WGS) entry which is preliminary data.</text>
</comment>
<dbReference type="STRING" id="6573.A0A210Q6L0"/>
<feature type="region of interest" description="Disordered" evidence="7">
    <location>
        <begin position="1"/>
        <end position="20"/>
    </location>
</feature>
<dbReference type="Pfam" id="PF07690">
    <property type="entry name" value="MFS_1"/>
    <property type="match status" value="1"/>
</dbReference>
<dbReference type="InterPro" id="IPR050382">
    <property type="entry name" value="MFS_Na/Anion_cotransporter"/>
</dbReference>
<proteinExistence type="predicted"/>
<dbReference type="SUPFAM" id="SSF103473">
    <property type="entry name" value="MFS general substrate transporter"/>
    <property type="match status" value="1"/>
</dbReference>
<keyword evidence="2" id="KW-0813">Transport</keyword>
<dbReference type="InterPro" id="IPR020846">
    <property type="entry name" value="MFS_dom"/>
</dbReference>
<feature type="transmembrane region" description="Helical" evidence="8">
    <location>
        <begin position="252"/>
        <end position="276"/>
    </location>
</feature>
<reference evidence="10 11" key="1">
    <citation type="journal article" date="2017" name="Nat. Ecol. Evol.">
        <title>Scallop genome provides insights into evolution of bilaterian karyotype and development.</title>
        <authorList>
            <person name="Wang S."/>
            <person name="Zhang J."/>
            <person name="Jiao W."/>
            <person name="Li J."/>
            <person name="Xun X."/>
            <person name="Sun Y."/>
            <person name="Guo X."/>
            <person name="Huan P."/>
            <person name="Dong B."/>
            <person name="Zhang L."/>
            <person name="Hu X."/>
            <person name="Sun X."/>
            <person name="Wang J."/>
            <person name="Zhao C."/>
            <person name="Wang Y."/>
            <person name="Wang D."/>
            <person name="Huang X."/>
            <person name="Wang R."/>
            <person name="Lv J."/>
            <person name="Li Y."/>
            <person name="Zhang Z."/>
            <person name="Liu B."/>
            <person name="Lu W."/>
            <person name="Hui Y."/>
            <person name="Liang J."/>
            <person name="Zhou Z."/>
            <person name="Hou R."/>
            <person name="Li X."/>
            <person name="Liu Y."/>
            <person name="Li H."/>
            <person name="Ning X."/>
            <person name="Lin Y."/>
            <person name="Zhao L."/>
            <person name="Xing Q."/>
            <person name="Dou J."/>
            <person name="Li Y."/>
            <person name="Mao J."/>
            <person name="Guo H."/>
            <person name="Dou H."/>
            <person name="Li T."/>
            <person name="Mu C."/>
            <person name="Jiang W."/>
            <person name="Fu Q."/>
            <person name="Fu X."/>
            <person name="Miao Y."/>
            <person name="Liu J."/>
            <person name="Yu Q."/>
            <person name="Li R."/>
            <person name="Liao H."/>
            <person name="Li X."/>
            <person name="Kong Y."/>
            <person name="Jiang Z."/>
            <person name="Chourrout D."/>
            <person name="Li R."/>
            <person name="Bao Z."/>
        </authorList>
    </citation>
    <scope>NUCLEOTIDE SEQUENCE [LARGE SCALE GENOMIC DNA]</scope>
    <source>
        <strain evidence="10 11">PY_sf001</strain>
    </source>
</reference>
<keyword evidence="5 8" id="KW-1133">Transmembrane helix</keyword>
<feature type="compositionally biased region" description="Polar residues" evidence="7">
    <location>
        <begin position="1"/>
        <end position="13"/>
    </location>
</feature>
<dbReference type="EMBL" id="NEDP02004792">
    <property type="protein sequence ID" value="OWF44378.1"/>
    <property type="molecule type" value="Genomic_DNA"/>
</dbReference>
<dbReference type="AlphaFoldDB" id="A0A210Q6L0"/>